<gene>
    <name evidence="1" type="ORF">K3F53_11150</name>
</gene>
<dbReference type="EMBL" id="CP080764">
    <property type="protein sequence ID" value="QYY41496.1"/>
    <property type="molecule type" value="Genomic_DNA"/>
</dbReference>
<dbReference type="GeneID" id="97141927"/>
<organism evidence="1 2">
    <name type="scientific">Aneurinibacillus thermoaerophilus</name>
    <dbReference type="NCBI Taxonomy" id="143495"/>
    <lineage>
        <taxon>Bacteria</taxon>
        <taxon>Bacillati</taxon>
        <taxon>Bacillota</taxon>
        <taxon>Bacilli</taxon>
        <taxon>Bacillales</taxon>
        <taxon>Paenibacillaceae</taxon>
        <taxon>Aneurinibacillus group</taxon>
        <taxon>Aneurinibacillus</taxon>
    </lineage>
</organism>
<evidence type="ECO:0000313" key="2">
    <source>
        <dbReference type="Proteomes" id="UP000826616"/>
    </source>
</evidence>
<dbReference type="Proteomes" id="UP000826616">
    <property type="component" value="Chromosome"/>
</dbReference>
<keyword evidence="2" id="KW-1185">Reference proteome</keyword>
<name>A0ABX8Y7I8_ANETH</name>
<evidence type="ECO:0000313" key="1">
    <source>
        <dbReference type="EMBL" id="QYY41496.1"/>
    </source>
</evidence>
<dbReference type="RefSeq" id="WP_220558975.1">
    <property type="nucleotide sequence ID" value="NZ_CP080764.1"/>
</dbReference>
<accession>A0ABX8Y7I8</accession>
<sequence length="73" mass="8103">MKKGGEKNMPSLDRFSQGFADPQEARVVGECLCCGGEVYEGEEVWETDEGYLHDEHNCIRGYIANFATEKVAG</sequence>
<protein>
    <submittedName>
        <fullName evidence="1">Uncharacterized protein</fullName>
    </submittedName>
</protein>
<reference evidence="1 2" key="1">
    <citation type="submission" date="2021-08" db="EMBL/GenBank/DDBJ databases">
        <title>Complete genome sequence of the strain Aneurinibacillus thermoaerophilus CCM 8960.</title>
        <authorList>
            <person name="Musilova J."/>
            <person name="Kourilova X."/>
            <person name="Pernicova I."/>
            <person name="Bezdicek M."/>
            <person name="Lengerova M."/>
            <person name="Obruca S."/>
            <person name="Sedlar K."/>
        </authorList>
    </citation>
    <scope>NUCLEOTIDE SEQUENCE [LARGE SCALE GENOMIC DNA]</scope>
    <source>
        <strain evidence="1 2">CCM 8960</strain>
    </source>
</reference>
<proteinExistence type="predicted"/>